<feature type="region of interest" description="Disordered" evidence="1">
    <location>
        <begin position="95"/>
        <end position="120"/>
    </location>
</feature>
<gene>
    <name evidence="2" type="ORF">D9X91_17960</name>
</gene>
<accession>A0A3L7JR96</accession>
<dbReference type="EMBL" id="RCVZ01000015">
    <property type="protein sequence ID" value="RLQ93348.1"/>
    <property type="molecule type" value="Genomic_DNA"/>
</dbReference>
<feature type="region of interest" description="Disordered" evidence="1">
    <location>
        <begin position="1"/>
        <end position="20"/>
    </location>
</feature>
<proteinExistence type="predicted"/>
<name>A0A3L7JR96_9BACI</name>
<dbReference type="AlphaFoldDB" id="A0A3L7JR96"/>
<evidence type="ECO:0000313" key="2">
    <source>
        <dbReference type="EMBL" id="RLQ93348.1"/>
    </source>
</evidence>
<evidence type="ECO:0000313" key="3">
    <source>
        <dbReference type="Proteomes" id="UP000276770"/>
    </source>
</evidence>
<comment type="caution">
    <text evidence="2">The sequence shown here is derived from an EMBL/GenBank/DDBJ whole genome shotgun (WGS) entry which is preliminary data.</text>
</comment>
<organism evidence="2 3">
    <name type="scientific">Falsibacillus albus</name>
    <dbReference type="NCBI Taxonomy" id="2478915"/>
    <lineage>
        <taxon>Bacteria</taxon>
        <taxon>Bacillati</taxon>
        <taxon>Bacillota</taxon>
        <taxon>Bacilli</taxon>
        <taxon>Bacillales</taxon>
        <taxon>Bacillaceae</taxon>
        <taxon>Falsibacillus</taxon>
    </lineage>
</organism>
<reference evidence="2 3" key="1">
    <citation type="submission" date="2018-10" db="EMBL/GenBank/DDBJ databases">
        <title>Falsibacillus sp. genome draft.</title>
        <authorList>
            <person name="Shi S."/>
        </authorList>
    </citation>
    <scope>NUCLEOTIDE SEQUENCE [LARGE SCALE GENOMIC DNA]</scope>
    <source>
        <strain evidence="2 3">GY 10110</strain>
    </source>
</reference>
<evidence type="ECO:0000256" key="1">
    <source>
        <dbReference type="SAM" id="MobiDB-lite"/>
    </source>
</evidence>
<dbReference type="Proteomes" id="UP000276770">
    <property type="component" value="Unassembled WGS sequence"/>
</dbReference>
<sequence>MPARRRSYGNRSSKEAYDARKEVPVRKPVIKRGLWCPQEGARTETGHQKTPIVPARRRSYGNRSSKEAYDARKEVPVRKPVIKRGLWCLQEGARTETGHQKTPIVPARRCPYGKRSSKEAYDARKETLVRKPVIKRGL</sequence>
<keyword evidence="3" id="KW-1185">Reference proteome</keyword>
<protein>
    <submittedName>
        <fullName evidence="2">Uncharacterized protein</fullName>
    </submittedName>
</protein>